<dbReference type="InterPro" id="IPR011009">
    <property type="entry name" value="Kinase-like_dom_sf"/>
</dbReference>
<organism evidence="1">
    <name type="scientific">freshwater metagenome</name>
    <dbReference type="NCBI Taxonomy" id="449393"/>
    <lineage>
        <taxon>unclassified sequences</taxon>
        <taxon>metagenomes</taxon>
        <taxon>ecological metagenomes</taxon>
    </lineage>
</organism>
<sequence>MSQPKIPLTADTIDAAWLNQAFDGSVATITNVKAERLGEGVGLLGEVTRLHLNYAANSSGPQPASMIAKCQAAAPGNVFMSQAMGFYERESAFYKQFSQSINLRVPFCYYTDVDPAGAPYIVLLEEITNPRMVDQVAGANFDDSAAILDQAVKLHSHFWDNELLWSLSWLPPMNNPLYRAAREMAEPKLESFIAKWSPHVAADTMQWMRELTPKYPDMVDWWVEQGNATFSHTDFRADNFLFGGSAGEGVVTVLDFQLSARHVGMWDVANFLGQSVTIENRREWEKTLVRRYYDGLITAGVSNYSWDRCWRDYRYCLLHQAWSQVAVSDIDPGNDRGRALLHAMITRVFAAAHDLQSGDLLSEF</sequence>
<dbReference type="PANTHER" id="PTHR23020:SF41">
    <property type="entry name" value="AMINOGLYCOSIDE PHOSPHOTRANSFERASE DOMAIN-CONTAINING PROTEIN"/>
    <property type="match status" value="1"/>
</dbReference>
<dbReference type="Pfam" id="PF02958">
    <property type="entry name" value="EcKL"/>
    <property type="match status" value="1"/>
</dbReference>
<reference evidence="1" key="1">
    <citation type="submission" date="2020-05" db="EMBL/GenBank/DDBJ databases">
        <authorList>
            <person name="Chiriac C."/>
            <person name="Salcher M."/>
            <person name="Ghai R."/>
            <person name="Kavagutti S V."/>
        </authorList>
    </citation>
    <scope>NUCLEOTIDE SEQUENCE</scope>
</reference>
<proteinExistence type="predicted"/>
<dbReference type="AlphaFoldDB" id="A0A6J6VYY0"/>
<dbReference type="InterPro" id="IPR052961">
    <property type="entry name" value="Oxido-Kinase-like_Enzymes"/>
</dbReference>
<dbReference type="EMBL" id="CAEZZP010000082">
    <property type="protein sequence ID" value="CAB4777821.1"/>
    <property type="molecule type" value="Genomic_DNA"/>
</dbReference>
<protein>
    <submittedName>
        <fullName evidence="1">Unannotated protein</fullName>
    </submittedName>
</protein>
<evidence type="ECO:0000313" key="2">
    <source>
        <dbReference type="EMBL" id="CAB4882600.1"/>
    </source>
</evidence>
<dbReference type="Gene3D" id="3.90.1200.10">
    <property type="match status" value="1"/>
</dbReference>
<evidence type="ECO:0000313" key="1">
    <source>
        <dbReference type="EMBL" id="CAB4777821.1"/>
    </source>
</evidence>
<gene>
    <name evidence="1" type="ORF">UFOPK2880_01229</name>
    <name evidence="2" type="ORF">UFOPK3304_01797</name>
</gene>
<dbReference type="PANTHER" id="PTHR23020">
    <property type="entry name" value="UNCHARACTERIZED NUCLEAR HORMONE RECEPTOR-RELATED"/>
    <property type="match status" value="1"/>
</dbReference>
<dbReference type="EMBL" id="CAFBLJ010000151">
    <property type="protein sequence ID" value="CAB4882600.1"/>
    <property type="molecule type" value="Genomic_DNA"/>
</dbReference>
<dbReference type="SUPFAM" id="SSF56112">
    <property type="entry name" value="Protein kinase-like (PK-like)"/>
    <property type="match status" value="1"/>
</dbReference>
<dbReference type="InterPro" id="IPR004119">
    <property type="entry name" value="EcKL"/>
</dbReference>
<name>A0A6J6VYY0_9ZZZZ</name>
<accession>A0A6J6VYY0</accession>